<keyword evidence="1" id="KW-0812">Transmembrane</keyword>
<feature type="transmembrane region" description="Helical" evidence="1">
    <location>
        <begin position="15"/>
        <end position="35"/>
    </location>
</feature>
<organism evidence="2 3">
    <name type="scientific">Alteromonas aestuariivivens</name>
    <dbReference type="NCBI Taxonomy" id="1938339"/>
    <lineage>
        <taxon>Bacteria</taxon>
        <taxon>Pseudomonadati</taxon>
        <taxon>Pseudomonadota</taxon>
        <taxon>Gammaproteobacteria</taxon>
        <taxon>Alteromonadales</taxon>
        <taxon>Alteromonadaceae</taxon>
        <taxon>Alteromonas/Salinimonas group</taxon>
        <taxon>Alteromonas</taxon>
    </lineage>
</organism>
<accession>A0A3D8M558</accession>
<dbReference type="OrthoDB" id="6322300at2"/>
<comment type="caution">
    <text evidence="2">The sequence shown here is derived from an EMBL/GenBank/DDBJ whole genome shotgun (WGS) entry which is preliminary data.</text>
</comment>
<protein>
    <recommendedName>
        <fullName evidence="4">DUF1097 domain-containing protein</fullName>
    </recommendedName>
</protein>
<evidence type="ECO:0000313" key="2">
    <source>
        <dbReference type="EMBL" id="RDV24819.1"/>
    </source>
</evidence>
<evidence type="ECO:0000256" key="1">
    <source>
        <dbReference type="SAM" id="Phobius"/>
    </source>
</evidence>
<name>A0A3D8M558_9ALTE</name>
<dbReference type="AlphaFoldDB" id="A0A3D8M558"/>
<dbReference type="RefSeq" id="WP_115593690.1">
    <property type="nucleotide sequence ID" value="NZ_QRHA01000008.1"/>
</dbReference>
<dbReference type="EMBL" id="QRHA01000008">
    <property type="protein sequence ID" value="RDV24819.1"/>
    <property type="molecule type" value="Genomic_DNA"/>
</dbReference>
<evidence type="ECO:0008006" key="4">
    <source>
        <dbReference type="Google" id="ProtNLM"/>
    </source>
</evidence>
<proteinExistence type="predicted"/>
<gene>
    <name evidence="2" type="ORF">DXV75_12110</name>
</gene>
<reference evidence="3" key="1">
    <citation type="submission" date="2018-08" db="EMBL/GenBank/DDBJ databases">
        <authorList>
            <person name="Zhang J."/>
            <person name="Du Z.-J."/>
        </authorList>
    </citation>
    <scope>NUCLEOTIDE SEQUENCE [LARGE SCALE GENOMIC DNA]</scope>
    <source>
        <strain evidence="3">KCTC 52655</strain>
    </source>
</reference>
<feature type="transmembrane region" description="Helical" evidence="1">
    <location>
        <begin position="47"/>
        <end position="64"/>
    </location>
</feature>
<dbReference type="Proteomes" id="UP000256561">
    <property type="component" value="Unassembled WGS sequence"/>
</dbReference>
<feature type="transmembrane region" description="Helical" evidence="1">
    <location>
        <begin position="70"/>
        <end position="89"/>
    </location>
</feature>
<keyword evidence="3" id="KW-1185">Reference proteome</keyword>
<keyword evidence="1" id="KW-0472">Membrane</keyword>
<keyword evidence="1" id="KW-1133">Transmembrane helix</keyword>
<evidence type="ECO:0000313" key="3">
    <source>
        <dbReference type="Proteomes" id="UP000256561"/>
    </source>
</evidence>
<sequence>MQNTSPANTGATTKSIIWVLLSGAMALAFAVMLFVPGSGTGSGWLSVYAIMLWCGLFGANLSHYCGKNGWIGFAMGSLAGMVIQITSQFA</sequence>